<keyword evidence="4" id="KW-1185">Reference proteome</keyword>
<feature type="region of interest" description="Disordered" evidence="1">
    <location>
        <begin position="220"/>
        <end position="290"/>
    </location>
</feature>
<dbReference type="AlphaFoldDB" id="X6NGS2"/>
<dbReference type="Proteomes" id="UP000023152">
    <property type="component" value="Unassembled WGS sequence"/>
</dbReference>
<gene>
    <name evidence="3" type="ORF">RFI_12596</name>
</gene>
<name>X6NGS2_RETFI</name>
<comment type="caution">
    <text evidence="3">The sequence shown here is derived from an EMBL/GenBank/DDBJ whole genome shotgun (WGS) entry which is preliminary data.</text>
</comment>
<protein>
    <recommendedName>
        <fullName evidence="2">MRG domain-containing protein</fullName>
    </recommendedName>
</protein>
<sequence>REPYVIELPKKSNETVNGLMQRCYNELTTNWMNTINISKEKEKDKDKDITKKCSELNGVINLLMDLFDAFISQLQYKDIGELHQTHLIKKYFIKYNILPRHIYGFEHLFRLFYLLPSIFTNCIRLHRNIHNDYLYIIQPLYHILQLHIQSIFDFLSSHQLSSNQHWQNDLVSIQEMKRLWRVNRLLPHIFGKDCHPDLVQFPSSDEDVIASDCDINQEFGIYDDDNDNDDDNNNHNNHNDDNDNNNNNNHNPNSHHHSTGINCHQGCNHNGNENGDHALQRSQQSGTWTK</sequence>
<proteinExistence type="predicted"/>
<feature type="compositionally biased region" description="Polar residues" evidence="1">
    <location>
        <begin position="259"/>
        <end position="273"/>
    </location>
</feature>
<dbReference type="InterPro" id="IPR038217">
    <property type="entry name" value="MRG_C_sf"/>
</dbReference>
<organism evidence="3 4">
    <name type="scientific">Reticulomyxa filosa</name>
    <dbReference type="NCBI Taxonomy" id="46433"/>
    <lineage>
        <taxon>Eukaryota</taxon>
        <taxon>Sar</taxon>
        <taxon>Rhizaria</taxon>
        <taxon>Retaria</taxon>
        <taxon>Foraminifera</taxon>
        <taxon>Monothalamids</taxon>
        <taxon>Reticulomyxidae</taxon>
        <taxon>Reticulomyxa</taxon>
    </lineage>
</organism>
<feature type="non-terminal residue" evidence="3">
    <location>
        <position position="1"/>
    </location>
</feature>
<dbReference type="Gene3D" id="1.10.274.30">
    <property type="entry name" value="MRG domain"/>
    <property type="match status" value="1"/>
</dbReference>
<feature type="compositionally biased region" description="Polar residues" evidence="1">
    <location>
        <begin position="280"/>
        <end position="290"/>
    </location>
</feature>
<evidence type="ECO:0000256" key="1">
    <source>
        <dbReference type="SAM" id="MobiDB-lite"/>
    </source>
</evidence>
<dbReference type="Pfam" id="PF05712">
    <property type="entry name" value="MRG"/>
    <property type="match status" value="1"/>
</dbReference>
<evidence type="ECO:0000313" key="4">
    <source>
        <dbReference type="Proteomes" id="UP000023152"/>
    </source>
</evidence>
<evidence type="ECO:0000259" key="2">
    <source>
        <dbReference type="Pfam" id="PF05712"/>
    </source>
</evidence>
<dbReference type="InterPro" id="IPR026541">
    <property type="entry name" value="MRG_dom"/>
</dbReference>
<evidence type="ECO:0000313" key="3">
    <source>
        <dbReference type="EMBL" id="ETO24562.1"/>
    </source>
</evidence>
<feature type="domain" description="MRG" evidence="2">
    <location>
        <begin position="25"/>
        <end position="128"/>
    </location>
</feature>
<feature type="compositionally biased region" description="Acidic residues" evidence="1">
    <location>
        <begin position="221"/>
        <end position="231"/>
    </location>
</feature>
<dbReference type="EMBL" id="ASPP01009141">
    <property type="protein sequence ID" value="ETO24562.1"/>
    <property type="molecule type" value="Genomic_DNA"/>
</dbReference>
<accession>X6NGS2</accession>
<reference evidence="3 4" key="1">
    <citation type="journal article" date="2013" name="Curr. Biol.">
        <title>The Genome of the Foraminiferan Reticulomyxa filosa.</title>
        <authorList>
            <person name="Glockner G."/>
            <person name="Hulsmann N."/>
            <person name="Schleicher M."/>
            <person name="Noegel A.A."/>
            <person name="Eichinger L."/>
            <person name="Gallinger C."/>
            <person name="Pawlowski J."/>
            <person name="Sierra R."/>
            <person name="Euteneuer U."/>
            <person name="Pillet L."/>
            <person name="Moustafa A."/>
            <person name="Platzer M."/>
            <person name="Groth M."/>
            <person name="Szafranski K."/>
            <person name="Schliwa M."/>
        </authorList>
    </citation>
    <scope>NUCLEOTIDE SEQUENCE [LARGE SCALE GENOMIC DNA]</scope>
</reference>